<evidence type="ECO:0000256" key="2">
    <source>
        <dbReference type="SAM" id="Phobius"/>
    </source>
</evidence>
<dbReference type="Proteomes" id="UP000036987">
    <property type="component" value="Unassembled WGS sequence"/>
</dbReference>
<dbReference type="PANTHER" id="PTHR33625">
    <property type="entry name" value="OS08G0179900 PROTEIN"/>
    <property type="match status" value="1"/>
</dbReference>
<sequence>MGSVWSRDKIKQDPSSHSTSNQTPSSLTMASMPSVAAPSMEEVNEAILTAKELFGSPVHSNSPIESSSETILYPFKPEQQAIVQRPSMHSDGLINIDSLKHCVYLCSMETTCAVKELIVEAAMDSNVWDAFLNCKAAVKFRNDLCQNVLKEIPMHSVQTDENTHTVDYQNSERAKDDHRMKFILEKTKELIFQTVTKAFDGMEKLFISDTKSQQKNVFMNATNVSEAEKVCISDTKSQQKLTFMDFVDDSETPTTSTAHVILEHIMSTPLLTTILINTIVFAIRIIKTVLIK</sequence>
<name>A0A0K9P8T7_ZOSMR</name>
<keyword evidence="2" id="KW-0812">Transmembrane</keyword>
<reference evidence="4" key="1">
    <citation type="journal article" date="2016" name="Nature">
        <title>The genome of the seagrass Zostera marina reveals angiosperm adaptation to the sea.</title>
        <authorList>
            <person name="Olsen J.L."/>
            <person name="Rouze P."/>
            <person name="Verhelst B."/>
            <person name="Lin Y.-C."/>
            <person name="Bayer T."/>
            <person name="Collen J."/>
            <person name="Dattolo E."/>
            <person name="De Paoli E."/>
            <person name="Dittami S."/>
            <person name="Maumus F."/>
            <person name="Michel G."/>
            <person name="Kersting A."/>
            <person name="Lauritano C."/>
            <person name="Lohaus R."/>
            <person name="Toepel M."/>
            <person name="Tonon T."/>
            <person name="Vanneste K."/>
            <person name="Amirebrahimi M."/>
            <person name="Brakel J."/>
            <person name="Bostroem C."/>
            <person name="Chovatia M."/>
            <person name="Grimwood J."/>
            <person name="Jenkins J.W."/>
            <person name="Jueterbock A."/>
            <person name="Mraz A."/>
            <person name="Stam W.T."/>
            <person name="Tice H."/>
            <person name="Bornberg-Bauer E."/>
            <person name="Green P.J."/>
            <person name="Pearson G.A."/>
            <person name="Procaccini G."/>
            <person name="Duarte C.M."/>
            <person name="Schmutz J."/>
            <person name="Reusch T.B.H."/>
            <person name="Van de Peer Y."/>
        </authorList>
    </citation>
    <scope>NUCLEOTIDE SEQUENCE [LARGE SCALE GENOMIC DNA]</scope>
    <source>
        <strain evidence="4">cv. Finnish</strain>
    </source>
</reference>
<keyword evidence="4" id="KW-1185">Reference proteome</keyword>
<accession>A0A0K9P8T7</accession>
<evidence type="ECO:0000313" key="4">
    <source>
        <dbReference type="Proteomes" id="UP000036987"/>
    </source>
</evidence>
<keyword evidence="2" id="KW-1133">Transmembrane helix</keyword>
<feature type="transmembrane region" description="Helical" evidence="2">
    <location>
        <begin position="265"/>
        <end position="286"/>
    </location>
</feature>
<feature type="region of interest" description="Disordered" evidence="1">
    <location>
        <begin position="1"/>
        <end position="35"/>
    </location>
</feature>
<feature type="compositionally biased region" description="Low complexity" evidence="1">
    <location>
        <begin position="15"/>
        <end position="26"/>
    </location>
</feature>
<dbReference type="PANTHER" id="PTHR33625:SF3">
    <property type="entry name" value="OS04G0550700 PROTEIN"/>
    <property type="match status" value="1"/>
</dbReference>
<dbReference type="AlphaFoldDB" id="A0A0K9P8T7"/>
<gene>
    <name evidence="3" type="ORF">ZOSMA_35G00150</name>
</gene>
<comment type="caution">
    <text evidence="3">The sequence shown here is derived from an EMBL/GenBank/DDBJ whole genome shotgun (WGS) entry which is preliminary data.</text>
</comment>
<protein>
    <submittedName>
        <fullName evidence="3">Uncharacterized protein</fullName>
    </submittedName>
</protein>
<proteinExistence type="predicted"/>
<dbReference type="EMBL" id="LFYR01001125">
    <property type="protein sequence ID" value="KMZ64560.1"/>
    <property type="molecule type" value="Genomic_DNA"/>
</dbReference>
<evidence type="ECO:0000313" key="3">
    <source>
        <dbReference type="EMBL" id="KMZ64560.1"/>
    </source>
</evidence>
<organism evidence="3 4">
    <name type="scientific">Zostera marina</name>
    <name type="common">Eelgrass</name>
    <dbReference type="NCBI Taxonomy" id="29655"/>
    <lineage>
        <taxon>Eukaryota</taxon>
        <taxon>Viridiplantae</taxon>
        <taxon>Streptophyta</taxon>
        <taxon>Embryophyta</taxon>
        <taxon>Tracheophyta</taxon>
        <taxon>Spermatophyta</taxon>
        <taxon>Magnoliopsida</taxon>
        <taxon>Liliopsida</taxon>
        <taxon>Zosteraceae</taxon>
        <taxon>Zostera</taxon>
    </lineage>
</organism>
<feature type="compositionally biased region" description="Basic and acidic residues" evidence="1">
    <location>
        <begin position="1"/>
        <end position="14"/>
    </location>
</feature>
<keyword evidence="2" id="KW-0472">Membrane</keyword>
<evidence type="ECO:0000256" key="1">
    <source>
        <dbReference type="SAM" id="MobiDB-lite"/>
    </source>
</evidence>